<name>A0A8T1ZEQ5_ARASU</name>
<dbReference type="PROSITE" id="PS50053">
    <property type="entry name" value="UBIQUITIN_2"/>
    <property type="match status" value="1"/>
</dbReference>
<dbReference type="PANTHER" id="PTHR10621:SF38">
    <property type="entry name" value="UBIQUITIN DOMAIN-CONTAINING PROTEIN 7SL RNA1-RELATED"/>
    <property type="match status" value="1"/>
</dbReference>
<keyword evidence="4" id="KW-1185">Reference proteome</keyword>
<dbReference type="EMBL" id="JAEFBJ010000011">
    <property type="protein sequence ID" value="KAG7557710.1"/>
    <property type="molecule type" value="Genomic_DNA"/>
</dbReference>
<dbReference type="GO" id="GO:0070628">
    <property type="term" value="F:proteasome binding"/>
    <property type="evidence" value="ECO:0007669"/>
    <property type="project" value="TreeGrafter"/>
</dbReference>
<protein>
    <submittedName>
        <fullName evidence="3">Ubiquitin-like domain superfamily</fullName>
    </submittedName>
</protein>
<dbReference type="InterPro" id="IPR000626">
    <property type="entry name" value="Ubiquitin-like_dom"/>
</dbReference>
<comment type="caution">
    <text evidence="3">The sequence shown here is derived from an EMBL/GenBank/DDBJ whole genome shotgun (WGS) entry which is preliminary data.</text>
</comment>
<dbReference type="GO" id="GO:0005654">
    <property type="term" value="C:nucleoplasm"/>
    <property type="evidence" value="ECO:0007669"/>
    <property type="project" value="TreeGrafter"/>
</dbReference>
<gene>
    <name evidence="3" type="ORF">ISN44_As11g036680</name>
</gene>
<evidence type="ECO:0000313" key="3">
    <source>
        <dbReference type="EMBL" id="KAG7557710.1"/>
    </source>
</evidence>
<accession>A0A8T1ZEQ5</accession>
<feature type="domain" description="Ubiquitin-like" evidence="2">
    <location>
        <begin position="1"/>
        <end position="72"/>
    </location>
</feature>
<evidence type="ECO:0000313" key="4">
    <source>
        <dbReference type="Proteomes" id="UP000694251"/>
    </source>
</evidence>
<feature type="region of interest" description="Disordered" evidence="1">
    <location>
        <begin position="256"/>
        <end position="290"/>
    </location>
</feature>
<dbReference type="Pfam" id="PF00240">
    <property type="entry name" value="ubiquitin"/>
    <property type="match status" value="1"/>
</dbReference>
<dbReference type="OrthoDB" id="1092599at2759"/>
<evidence type="ECO:0000256" key="1">
    <source>
        <dbReference type="SAM" id="MobiDB-lite"/>
    </source>
</evidence>
<dbReference type="AlphaFoldDB" id="A0A8T1ZEQ5"/>
<dbReference type="Proteomes" id="UP000694251">
    <property type="component" value="Chromosome 11"/>
</dbReference>
<dbReference type="SMART" id="SM00213">
    <property type="entry name" value="UBQ"/>
    <property type="match status" value="1"/>
</dbReference>
<dbReference type="CDD" id="cd17039">
    <property type="entry name" value="Ubl_ubiquitin_like"/>
    <property type="match status" value="1"/>
</dbReference>
<feature type="region of interest" description="Disordered" evidence="1">
    <location>
        <begin position="81"/>
        <end position="108"/>
    </location>
</feature>
<feature type="compositionally biased region" description="Polar residues" evidence="1">
    <location>
        <begin position="256"/>
        <end position="288"/>
    </location>
</feature>
<proteinExistence type="predicted"/>
<dbReference type="FunFam" id="3.10.20.90:FF:000341">
    <property type="entry name" value="Ubiquitin-like superfamily protein"/>
    <property type="match status" value="1"/>
</dbReference>
<organism evidence="3 4">
    <name type="scientific">Arabidopsis suecica</name>
    <name type="common">Swedish thale-cress</name>
    <name type="synonym">Cardaminopsis suecica</name>
    <dbReference type="NCBI Taxonomy" id="45249"/>
    <lineage>
        <taxon>Eukaryota</taxon>
        <taxon>Viridiplantae</taxon>
        <taxon>Streptophyta</taxon>
        <taxon>Embryophyta</taxon>
        <taxon>Tracheophyta</taxon>
        <taxon>Spermatophyta</taxon>
        <taxon>Magnoliopsida</taxon>
        <taxon>eudicotyledons</taxon>
        <taxon>Gunneridae</taxon>
        <taxon>Pentapetalae</taxon>
        <taxon>rosids</taxon>
        <taxon>malvids</taxon>
        <taxon>Brassicales</taxon>
        <taxon>Brassicaceae</taxon>
        <taxon>Camelineae</taxon>
        <taxon>Arabidopsis</taxon>
    </lineage>
</organism>
<reference evidence="3 4" key="1">
    <citation type="submission" date="2020-12" db="EMBL/GenBank/DDBJ databases">
        <title>Concerted genomic and epigenomic changes stabilize Arabidopsis allopolyploids.</title>
        <authorList>
            <person name="Chen Z."/>
        </authorList>
    </citation>
    <scope>NUCLEOTIDE SEQUENCE [LARGE SCALE GENOMIC DNA]</scope>
    <source>
        <strain evidence="3">As9502</strain>
        <tissue evidence="3">Leaf</tissue>
    </source>
</reference>
<dbReference type="PANTHER" id="PTHR10621">
    <property type="entry name" value="UV EXCISION REPAIR PROTEIN RAD23"/>
    <property type="match status" value="1"/>
</dbReference>
<dbReference type="GO" id="GO:0005829">
    <property type="term" value="C:cytosol"/>
    <property type="evidence" value="ECO:0007669"/>
    <property type="project" value="TreeGrafter"/>
</dbReference>
<dbReference type="GO" id="GO:0043161">
    <property type="term" value="P:proteasome-mediated ubiquitin-dependent protein catabolic process"/>
    <property type="evidence" value="ECO:0007669"/>
    <property type="project" value="TreeGrafter"/>
</dbReference>
<dbReference type="GO" id="GO:0031593">
    <property type="term" value="F:polyubiquitin modification-dependent protein binding"/>
    <property type="evidence" value="ECO:0007669"/>
    <property type="project" value="TreeGrafter"/>
</dbReference>
<sequence length="405" mass="46159">MDVFFETQSGFTFEIELDYWDTVLDIKQKIEKYQRIPVSTQTLFFQGKVLQDHLDIEQCVIHNHSRIQIFVEPDLNPNHNNDQVHQTEISPPLNSSNEIDNFQDSPVSTSMKLGSNNNDHLLLPENFNSSNEFDNFLESPFWTNLMLGSNNNDHLLLPENLNSSNEIDNFQESPVSTSMMLGSNNNDQLLLLENSPPLNSDKEIINTQGPPEKHTTLRGIPMVMRPKVQALQTEKSLPLNSSSDLDNFQDSSVSTSIKFGSNNNDQVLPQPERSTPLNSYKDITNTQGPPVKRIKLRGINNSHREVRSYKTAPGQMMSVLVKPYYGEGRVGTNIFVTVNTKDQVKILRNELAQSQQRGEINLPQDGYFFTHRNEVLNEDRSFKWNGVIPEDFAVEIRPRNVNRGS</sequence>
<evidence type="ECO:0000259" key="2">
    <source>
        <dbReference type="PROSITE" id="PS50053"/>
    </source>
</evidence>
<dbReference type="GO" id="GO:0043130">
    <property type="term" value="F:ubiquitin binding"/>
    <property type="evidence" value="ECO:0007669"/>
    <property type="project" value="TreeGrafter"/>
</dbReference>